<dbReference type="PANTHER" id="PTHR43364:SF4">
    <property type="entry name" value="NAD(P)-LINKED OXIDOREDUCTASE SUPERFAMILY PROTEIN"/>
    <property type="match status" value="1"/>
</dbReference>
<proteinExistence type="predicted"/>
<feature type="domain" description="NADP-dependent oxidoreductase" evidence="2">
    <location>
        <begin position="15"/>
        <end position="307"/>
    </location>
</feature>
<dbReference type="Gene3D" id="3.20.20.100">
    <property type="entry name" value="NADP-dependent oxidoreductase domain"/>
    <property type="match status" value="1"/>
</dbReference>
<keyword evidence="1" id="KW-0560">Oxidoreductase</keyword>
<sequence>MKYKTVGKTGIQVSELCFGTMSFGGNADKETSKQLFHRSLEKGINFFDTANVYSSGLAEEILGELIEGKRDELVLTTKAGFPFGSDPNARGASRRHLFLSVEQSLKRLRTDRVEFFFIHRFDSLTSIEETVRALDDLRRQGKILYPAVSNWAAWQIAKALGISAKEGLAGFELIQPMYNLVKRQAEVEILPLAESEKLGVISYSPLGGGLLTGKYGIDKKPATGRLVEQSNYVKRYSDEAYYTIADRFVGYARERGIHPATLAVAWVLGHPGITSPIIGARSIEQLEPSLAAVDLALPDGWRQEITALSIDPPLATDRSEEAAR</sequence>
<dbReference type="EMBL" id="JBHSMJ010000009">
    <property type="protein sequence ID" value="MFC5448586.1"/>
    <property type="molecule type" value="Genomic_DNA"/>
</dbReference>
<accession>A0ABW0K6U8</accession>
<dbReference type="InterPro" id="IPR023210">
    <property type="entry name" value="NADP_OxRdtase_dom"/>
</dbReference>
<organism evidence="3 4">
    <name type="scientific">Paenibacillus aestuarii</name>
    <dbReference type="NCBI Taxonomy" id="516965"/>
    <lineage>
        <taxon>Bacteria</taxon>
        <taxon>Bacillati</taxon>
        <taxon>Bacillota</taxon>
        <taxon>Bacilli</taxon>
        <taxon>Bacillales</taxon>
        <taxon>Paenibacillaceae</taxon>
        <taxon>Paenibacillus</taxon>
    </lineage>
</organism>
<keyword evidence="4" id="KW-1185">Reference proteome</keyword>
<reference evidence="4" key="1">
    <citation type="journal article" date="2019" name="Int. J. Syst. Evol. Microbiol.">
        <title>The Global Catalogue of Microorganisms (GCM) 10K type strain sequencing project: providing services to taxonomists for standard genome sequencing and annotation.</title>
        <authorList>
            <consortium name="The Broad Institute Genomics Platform"/>
            <consortium name="The Broad Institute Genome Sequencing Center for Infectious Disease"/>
            <person name="Wu L."/>
            <person name="Ma J."/>
        </authorList>
    </citation>
    <scope>NUCLEOTIDE SEQUENCE [LARGE SCALE GENOMIC DNA]</scope>
    <source>
        <strain evidence="4">KACC 11904</strain>
    </source>
</reference>
<dbReference type="InterPro" id="IPR050523">
    <property type="entry name" value="AKR_Detox_Biosynth"/>
</dbReference>
<evidence type="ECO:0000313" key="4">
    <source>
        <dbReference type="Proteomes" id="UP001596044"/>
    </source>
</evidence>
<evidence type="ECO:0000256" key="1">
    <source>
        <dbReference type="ARBA" id="ARBA00023002"/>
    </source>
</evidence>
<name>A0ABW0K6U8_9BACL</name>
<dbReference type="PANTHER" id="PTHR43364">
    <property type="entry name" value="NADH-SPECIFIC METHYLGLYOXAL REDUCTASE-RELATED"/>
    <property type="match status" value="1"/>
</dbReference>
<dbReference type="Proteomes" id="UP001596044">
    <property type="component" value="Unassembled WGS sequence"/>
</dbReference>
<gene>
    <name evidence="3" type="ORF">ACFPOG_09950</name>
</gene>
<dbReference type="InterPro" id="IPR036812">
    <property type="entry name" value="NAD(P)_OxRdtase_dom_sf"/>
</dbReference>
<evidence type="ECO:0000313" key="3">
    <source>
        <dbReference type="EMBL" id="MFC5448586.1"/>
    </source>
</evidence>
<evidence type="ECO:0000259" key="2">
    <source>
        <dbReference type="Pfam" id="PF00248"/>
    </source>
</evidence>
<dbReference type="RefSeq" id="WP_270878252.1">
    <property type="nucleotide sequence ID" value="NZ_JAQFVF010000018.1"/>
</dbReference>
<dbReference type="Pfam" id="PF00248">
    <property type="entry name" value="Aldo_ket_red"/>
    <property type="match status" value="1"/>
</dbReference>
<protein>
    <submittedName>
        <fullName evidence="3">Aldo/keto reductase</fullName>
    </submittedName>
</protein>
<comment type="caution">
    <text evidence="3">The sequence shown here is derived from an EMBL/GenBank/DDBJ whole genome shotgun (WGS) entry which is preliminary data.</text>
</comment>
<dbReference type="SUPFAM" id="SSF51430">
    <property type="entry name" value="NAD(P)-linked oxidoreductase"/>
    <property type="match status" value="1"/>
</dbReference>
<dbReference type="CDD" id="cd19087">
    <property type="entry name" value="AKR_AKR12A1_B1_C1"/>
    <property type="match status" value="1"/>
</dbReference>